<dbReference type="EMBL" id="KL197726">
    <property type="protein sequence ID" value="KDQ55247.1"/>
    <property type="molecule type" value="Genomic_DNA"/>
</dbReference>
<keyword evidence="2" id="KW-1185">Reference proteome</keyword>
<dbReference type="InterPro" id="IPR059179">
    <property type="entry name" value="MLKL-like_MCAfunc"/>
</dbReference>
<dbReference type="InParanoid" id="A0A067PVE0"/>
<proteinExistence type="predicted"/>
<evidence type="ECO:0000313" key="2">
    <source>
        <dbReference type="Proteomes" id="UP000027265"/>
    </source>
</evidence>
<dbReference type="AlphaFoldDB" id="A0A067PVE0"/>
<dbReference type="InterPro" id="IPR036537">
    <property type="entry name" value="Adaptor_Cbl_N_dom_sf"/>
</dbReference>
<dbReference type="Gene3D" id="1.20.930.20">
    <property type="entry name" value="Adaptor protein Cbl, N-terminal domain"/>
    <property type="match status" value="1"/>
</dbReference>
<dbReference type="HOGENOM" id="CLU_139281_0_0_1"/>
<evidence type="ECO:0000313" key="1">
    <source>
        <dbReference type="EMBL" id="KDQ55247.1"/>
    </source>
</evidence>
<organism evidence="1 2">
    <name type="scientific">Jaapia argillacea MUCL 33604</name>
    <dbReference type="NCBI Taxonomy" id="933084"/>
    <lineage>
        <taxon>Eukaryota</taxon>
        <taxon>Fungi</taxon>
        <taxon>Dikarya</taxon>
        <taxon>Basidiomycota</taxon>
        <taxon>Agaricomycotina</taxon>
        <taxon>Agaricomycetes</taxon>
        <taxon>Agaricomycetidae</taxon>
        <taxon>Jaapiales</taxon>
        <taxon>Jaapiaceae</taxon>
        <taxon>Jaapia</taxon>
    </lineage>
</organism>
<accession>A0A067PVE0</accession>
<gene>
    <name evidence="1" type="ORF">JAAARDRAFT_37787</name>
</gene>
<dbReference type="CDD" id="cd21037">
    <property type="entry name" value="MLKL_NTD"/>
    <property type="match status" value="1"/>
</dbReference>
<sequence>MFKGQGKNKGVADAVLDNSDFAMTFLADLPDGAIAVPGLEATVQVAKQLIEVAQKVRSNKEDCMTIATRACDLVGTLVKCFEGKCQEEIEEELKGNIDEFGRYVSFAMKDCPVHQQICKPC</sequence>
<dbReference type="Proteomes" id="UP000027265">
    <property type="component" value="Unassembled WGS sequence"/>
</dbReference>
<name>A0A067PVE0_9AGAM</name>
<protein>
    <submittedName>
        <fullName evidence="1">Uncharacterized protein</fullName>
    </submittedName>
</protein>
<dbReference type="GO" id="GO:0007166">
    <property type="term" value="P:cell surface receptor signaling pathway"/>
    <property type="evidence" value="ECO:0007669"/>
    <property type="project" value="InterPro"/>
</dbReference>
<reference evidence="2" key="1">
    <citation type="journal article" date="2014" name="Proc. Natl. Acad. Sci. U.S.A.">
        <title>Extensive sampling of basidiomycete genomes demonstrates inadequacy of the white-rot/brown-rot paradigm for wood decay fungi.</title>
        <authorList>
            <person name="Riley R."/>
            <person name="Salamov A.A."/>
            <person name="Brown D.W."/>
            <person name="Nagy L.G."/>
            <person name="Floudas D."/>
            <person name="Held B.W."/>
            <person name="Levasseur A."/>
            <person name="Lombard V."/>
            <person name="Morin E."/>
            <person name="Otillar R."/>
            <person name="Lindquist E.A."/>
            <person name="Sun H."/>
            <person name="LaButti K.M."/>
            <person name="Schmutz J."/>
            <person name="Jabbour D."/>
            <person name="Luo H."/>
            <person name="Baker S.E."/>
            <person name="Pisabarro A.G."/>
            <person name="Walton J.D."/>
            <person name="Blanchette R.A."/>
            <person name="Henrissat B."/>
            <person name="Martin F."/>
            <person name="Cullen D."/>
            <person name="Hibbett D.S."/>
            <person name="Grigoriev I.V."/>
        </authorList>
    </citation>
    <scope>NUCLEOTIDE SEQUENCE [LARGE SCALE GENOMIC DNA]</scope>
    <source>
        <strain evidence="2">MUCL 33604</strain>
    </source>
</reference>
<dbReference type="OrthoDB" id="192148at2759"/>